<dbReference type="OrthoDB" id="1701709at2"/>
<dbReference type="InterPro" id="IPR003251">
    <property type="entry name" value="Rr_diiron-bd_dom"/>
</dbReference>
<proteinExistence type="predicted"/>
<sequence>MNLSEYKDIIKQAIANEVEAKKFYEDAARTLKDPHLKNLFTSLAEEEKKHRDILTKIFTSNTVDRYFKESRDYKVAETVEEPELSLDMRPADAFALAMKKEEAAMKQYTEMAGMCDDDEKRQVFLDLAAMERDHKLKMESAFIDIGYPEVW</sequence>
<gene>
    <name evidence="2" type="ORF">DSCA_29820</name>
</gene>
<dbReference type="CDD" id="cd01045">
    <property type="entry name" value="Ferritin_like_AB"/>
    <property type="match status" value="1"/>
</dbReference>
<name>A0A5K7YHE8_9BACT</name>
<dbReference type="Pfam" id="PF02915">
    <property type="entry name" value="Rubrerythrin"/>
    <property type="match status" value="1"/>
</dbReference>
<dbReference type="Gene3D" id="1.20.1260.10">
    <property type="match status" value="1"/>
</dbReference>
<dbReference type="RefSeq" id="WP_155317135.1">
    <property type="nucleotide sequence ID" value="NZ_AP021874.1"/>
</dbReference>
<dbReference type="InterPro" id="IPR012347">
    <property type="entry name" value="Ferritin-like"/>
</dbReference>
<evidence type="ECO:0000313" key="3">
    <source>
        <dbReference type="Proteomes" id="UP000427906"/>
    </source>
</evidence>
<dbReference type="EMBL" id="AP021874">
    <property type="protein sequence ID" value="BBO69052.1"/>
    <property type="molecule type" value="Genomic_DNA"/>
</dbReference>
<dbReference type="GO" id="GO:0046872">
    <property type="term" value="F:metal ion binding"/>
    <property type="evidence" value="ECO:0007669"/>
    <property type="project" value="InterPro"/>
</dbReference>
<organism evidence="2 3">
    <name type="scientific">Desulfosarcina alkanivorans</name>
    <dbReference type="NCBI Taxonomy" id="571177"/>
    <lineage>
        <taxon>Bacteria</taxon>
        <taxon>Pseudomonadati</taxon>
        <taxon>Thermodesulfobacteriota</taxon>
        <taxon>Desulfobacteria</taxon>
        <taxon>Desulfobacterales</taxon>
        <taxon>Desulfosarcinaceae</taxon>
        <taxon>Desulfosarcina</taxon>
    </lineage>
</organism>
<dbReference type="AlphaFoldDB" id="A0A5K7YHE8"/>
<dbReference type="SUPFAM" id="SSF47240">
    <property type="entry name" value="Ferritin-like"/>
    <property type="match status" value="1"/>
</dbReference>
<dbReference type="Proteomes" id="UP000427906">
    <property type="component" value="Chromosome"/>
</dbReference>
<accession>A0A5K7YHE8</accession>
<reference evidence="2 3" key="1">
    <citation type="submission" date="2019-11" db="EMBL/GenBank/DDBJ databases">
        <title>Comparative genomics of hydrocarbon-degrading Desulfosarcina strains.</title>
        <authorList>
            <person name="Watanabe M."/>
            <person name="Kojima H."/>
            <person name="Fukui M."/>
        </authorList>
    </citation>
    <scope>NUCLEOTIDE SEQUENCE [LARGE SCALE GENOMIC DNA]</scope>
    <source>
        <strain evidence="2 3">PL12</strain>
    </source>
</reference>
<dbReference type="InterPro" id="IPR009078">
    <property type="entry name" value="Ferritin-like_SF"/>
</dbReference>
<dbReference type="PANTHER" id="PTHR33531">
    <property type="entry name" value="RUBRERYTHRIN SUBFAMILY"/>
    <property type="match status" value="1"/>
</dbReference>
<dbReference type="KEGG" id="dalk:DSCA_29820"/>
<evidence type="ECO:0000259" key="1">
    <source>
        <dbReference type="Pfam" id="PF02915"/>
    </source>
</evidence>
<feature type="domain" description="Rubrerythrin diiron-binding" evidence="1">
    <location>
        <begin position="8"/>
        <end position="137"/>
    </location>
</feature>
<protein>
    <submittedName>
        <fullName evidence="2">Rubrerythrin</fullName>
    </submittedName>
</protein>
<evidence type="ECO:0000313" key="2">
    <source>
        <dbReference type="EMBL" id="BBO69052.1"/>
    </source>
</evidence>
<keyword evidence="3" id="KW-1185">Reference proteome</keyword>
<dbReference type="GO" id="GO:0016491">
    <property type="term" value="F:oxidoreductase activity"/>
    <property type="evidence" value="ECO:0007669"/>
    <property type="project" value="InterPro"/>
</dbReference>
<dbReference type="PANTHER" id="PTHR33531:SF10">
    <property type="entry name" value="BLR7895 PROTEIN"/>
    <property type="match status" value="1"/>
</dbReference>